<dbReference type="Proteomes" id="UP001276854">
    <property type="component" value="Unassembled WGS sequence"/>
</dbReference>
<keyword evidence="1" id="KW-1133">Transmembrane helix</keyword>
<dbReference type="Pfam" id="PF10096">
    <property type="entry name" value="DUF2334"/>
    <property type="match status" value="1"/>
</dbReference>
<dbReference type="RefSeq" id="WP_318065942.1">
    <property type="nucleotide sequence ID" value="NZ_JAWONS010000280.1"/>
</dbReference>
<keyword evidence="1" id="KW-0812">Transmembrane</keyword>
<keyword evidence="3" id="KW-1185">Reference proteome</keyword>
<dbReference type="InterPro" id="IPR018763">
    <property type="entry name" value="DUF2334"/>
</dbReference>
<name>A0ABU4GQ43_9CLOT</name>
<proteinExistence type="predicted"/>
<sequence>MNCNMTFKSFLTYFTALLLLLFVSFGIPNTVLAQEFPKGDILIIFSDNADKQAVAAVNDLVEQLTYQSFEVSYGPASWSMEYLDRFSHIICYDLNTYPMEFSKKLEEYENSKLISPHILFVGSRYLKDYLDYTGRSGRYQLINSSIGQVQYSFNGLDSRTSLVKEDYFIFLKQFQYKSGELNVDDKKGYFCATAGAITHIPIANINDNMIKAAFNREVAQWKWPYKGIPHVFAQYILIDRVYPYEDQEKLLKVVNLLISKKTPFVISVMPMYTNGDYPSMTHFCEILRYAQANGGAVIIHAPINQMVDFKTEVVLDYLARAMVIYNKQGVYPLALQVPHNWMFDKDTIEIMSHFRTVFTSDEMDPYLKPDEMNRNEVYQDGHQWVGNSISLDDTGVSNSTIYSTAVSISMKEDYSKISKKIQTCRNSFVPLKSLWDMDHTLWMDKELLNYKSGNLILNDKKIDLDFTPSVYTKQYDYHRNILQRFSKDLTSQNRKLILIVTITSVIFLFLILWARYTNRKRYFLSPESGSQPDEKYTD</sequence>
<evidence type="ECO:0000256" key="1">
    <source>
        <dbReference type="SAM" id="Phobius"/>
    </source>
</evidence>
<reference evidence="2 3" key="1">
    <citation type="submission" date="2023-10" db="EMBL/GenBank/DDBJ databases">
        <title>A novel Glycoside Hydrolase 43-Like Enzyme from Clostrdium boliviensis is an Endo-xylanase, and a Candidate for Xylooligosaccharides Production from Different Xylan Substrates.</title>
        <authorList>
            <person name="Alvarez M.T."/>
            <person name="Rocabado-Villegas L.R."/>
            <person name="Salas-Veizaga D.M."/>
            <person name="Linares-Pasten J.A."/>
            <person name="Gudmundsdottir E.E."/>
            <person name="Hreggvidsson G.O."/>
            <person name="Adlercreutz P."/>
            <person name="Nordberg Karlsson E."/>
        </authorList>
    </citation>
    <scope>NUCLEOTIDE SEQUENCE [LARGE SCALE GENOMIC DNA]</scope>
    <source>
        <strain evidence="2 3">E-1</strain>
    </source>
</reference>
<evidence type="ECO:0000313" key="2">
    <source>
        <dbReference type="EMBL" id="MDW2799757.1"/>
    </source>
</evidence>
<dbReference type="EMBL" id="JAWONS010000280">
    <property type="protein sequence ID" value="MDW2799757.1"/>
    <property type="molecule type" value="Genomic_DNA"/>
</dbReference>
<protein>
    <submittedName>
        <fullName evidence="2">DUF2334 domain-containing protein</fullName>
    </submittedName>
</protein>
<evidence type="ECO:0000313" key="3">
    <source>
        <dbReference type="Proteomes" id="UP001276854"/>
    </source>
</evidence>
<feature type="transmembrane region" description="Helical" evidence="1">
    <location>
        <begin position="496"/>
        <end position="514"/>
    </location>
</feature>
<comment type="caution">
    <text evidence="2">The sequence shown here is derived from an EMBL/GenBank/DDBJ whole genome shotgun (WGS) entry which is preliminary data.</text>
</comment>
<gene>
    <name evidence="2" type="ORF">RZO55_19465</name>
</gene>
<organism evidence="2 3">
    <name type="scientific">Clostridium boliviensis</name>
    <dbReference type="NCBI Taxonomy" id="318465"/>
    <lineage>
        <taxon>Bacteria</taxon>
        <taxon>Bacillati</taxon>
        <taxon>Bacillota</taxon>
        <taxon>Clostridia</taxon>
        <taxon>Eubacteriales</taxon>
        <taxon>Clostridiaceae</taxon>
        <taxon>Clostridium</taxon>
    </lineage>
</organism>
<keyword evidence="1" id="KW-0472">Membrane</keyword>
<accession>A0ABU4GQ43</accession>